<proteinExistence type="predicted"/>
<evidence type="ECO:0000256" key="2">
    <source>
        <dbReference type="SAM" id="MobiDB-lite"/>
    </source>
</evidence>
<dbReference type="Pfam" id="PF25023">
    <property type="entry name" value="TEN_YD-shell"/>
    <property type="match status" value="1"/>
</dbReference>
<keyword evidence="1" id="KW-0677">Repeat</keyword>
<dbReference type="Proteomes" id="UP000295781">
    <property type="component" value="Chromosome"/>
</dbReference>
<dbReference type="PANTHER" id="PTHR32305:SF15">
    <property type="entry name" value="PROTEIN RHSA-RELATED"/>
    <property type="match status" value="1"/>
</dbReference>
<feature type="compositionally biased region" description="Polar residues" evidence="2">
    <location>
        <begin position="655"/>
        <end position="664"/>
    </location>
</feature>
<name>A0A4P2Q3F5_SORCE</name>
<dbReference type="InterPro" id="IPR006530">
    <property type="entry name" value="YD"/>
</dbReference>
<dbReference type="Gene3D" id="2.180.10.10">
    <property type="entry name" value="RHS repeat-associated core"/>
    <property type="match status" value="2"/>
</dbReference>
<feature type="domain" description="Teneurin-like YD-shell" evidence="3">
    <location>
        <begin position="197"/>
        <end position="451"/>
    </location>
</feature>
<dbReference type="InterPro" id="IPR025968">
    <property type="entry name" value="YwqJ_deaminase"/>
</dbReference>
<dbReference type="AlphaFoldDB" id="A0A4P2Q3F5"/>
<gene>
    <name evidence="4" type="ORF">SOCEGT47_043800</name>
</gene>
<evidence type="ECO:0000256" key="1">
    <source>
        <dbReference type="ARBA" id="ARBA00022737"/>
    </source>
</evidence>
<dbReference type="NCBIfam" id="TIGR01643">
    <property type="entry name" value="YD_repeat_2x"/>
    <property type="match status" value="1"/>
</dbReference>
<accession>A0A4P2Q3F5</accession>
<organism evidence="4 5">
    <name type="scientific">Sorangium cellulosum</name>
    <name type="common">Polyangium cellulosum</name>
    <dbReference type="NCBI Taxonomy" id="56"/>
    <lineage>
        <taxon>Bacteria</taxon>
        <taxon>Pseudomonadati</taxon>
        <taxon>Myxococcota</taxon>
        <taxon>Polyangia</taxon>
        <taxon>Polyangiales</taxon>
        <taxon>Polyangiaceae</taxon>
        <taxon>Sorangium</taxon>
    </lineage>
</organism>
<evidence type="ECO:0000313" key="4">
    <source>
        <dbReference type="EMBL" id="AUX23850.1"/>
    </source>
</evidence>
<dbReference type="NCBIfam" id="TIGR03696">
    <property type="entry name" value="Rhs_assc_core"/>
    <property type="match status" value="1"/>
</dbReference>
<protein>
    <recommendedName>
        <fullName evidence="3">Teneurin-like YD-shell domain-containing protein</fullName>
    </recommendedName>
</protein>
<feature type="region of interest" description="Disordered" evidence="2">
    <location>
        <begin position="633"/>
        <end position="674"/>
    </location>
</feature>
<dbReference type="InterPro" id="IPR056823">
    <property type="entry name" value="TEN-like_YD-shell"/>
</dbReference>
<dbReference type="Pfam" id="PF14431">
    <property type="entry name" value="YwqJ-deaminase"/>
    <property type="match status" value="1"/>
</dbReference>
<evidence type="ECO:0000259" key="3">
    <source>
        <dbReference type="Pfam" id="PF25023"/>
    </source>
</evidence>
<evidence type="ECO:0000313" key="5">
    <source>
        <dbReference type="Proteomes" id="UP000295781"/>
    </source>
</evidence>
<dbReference type="InterPro" id="IPR050708">
    <property type="entry name" value="T6SS_VgrG/RHS"/>
</dbReference>
<dbReference type="EMBL" id="CP012670">
    <property type="protein sequence ID" value="AUX23850.1"/>
    <property type="molecule type" value="Genomic_DNA"/>
</dbReference>
<sequence>MKNASVGVWSYEYDACGRLTRRENPDGSMDEFERDPLGRTIVARNTDVECQLTYDIRGAVTSETVIAGGETTRVDYRNDLLGKPAEVRSSLGFHEWVERDLMGSPTRIRFGDGREIKLQYDLCNREVTRELPEGGAIHSFRDAIGLLTQRCVTTAGAGTRPGEPGWVGPVPRATVWQKSFAYSPGGELIAEHDPRAGTTRYEHDPLGQLIAVIPPGIQKLMYGYDETGNRLASSGERYAAGGKMLQRGNVEYKYDAAGALVERRDTSSSAPAWRYRWADTGLLQQVVKPDGTTLSFLYDAFARRVMKKVETPGGGTSVHRYVWTGDVVLHEVRRHVPRAGDPVVEVRTYCHGPRDPVPMAQRKDRIVGGQRVDGAWEFLVTDANDAPDAIVSGQGKVLAEVEMDPWGNVSDATRGTTSFRFPGQYEDEETGLFYNRYRYYDPELGRYISPDPIRLQGSLHAYAYAGNRPDSAIDPDGLQTIVAITRKDGSIIERSQGQEQPYHIAVQRALSPCTAHTSGAPTVQMETDTSAERGGRRPAACAEPAALSAHFDDWERRNCPPQGIRAPIHPDTEEGRRSLGDALGEIREENGIAARDQKGREMAPCANCSQTVPNLWRLTGPNATPPPNVIAPGYTPQSISALERGNSPGPMQRFTPPQRSTPSYEQRLREHNQRRGDNRVIHTWDANTGWGSRTP</sequence>
<dbReference type="InterPro" id="IPR022385">
    <property type="entry name" value="Rhs_assc_core"/>
</dbReference>
<reference evidence="4 5" key="1">
    <citation type="submission" date="2015-09" db="EMBL/GenBank/DDBJ databases">
        <title>Sorangium comparison.</title>
        <authorList>
            <person name="Zaburannyi N."/>
            <person name="Bunk B."/>
            <person name="Overmann J."/>
            <person name="Mueller R."/>
        </authorList>
    </citation>
    <scope>NUCLEOTIDE SEQUENCE [LARGE SCALE GENOMIC DNA]</scope>
    <source>
        <strain evidence="4 5">So ceGT47</strain>
    </source>
</reference>
<dbReference type="PANTHER" id="PTHR32305">
    <property type="match status" value="1"/>
</dbReference>